<feature type="region of interest" description="Disordered" evidence="12">
    <location>
        <begin position="3847"/>
        <end position="3868"/>
    </location>
</feature>
<feature type="compositionally biased region" description="Low complexity" evidence="12">
    <location>
        <begin position="3854"/>
        <end position="3868"/>
    </location>
</feature>
<dbReference type="InterPro" id="IPR052387">
    <property type="entry name" value="Fibrocystin"/>
</dbReference>
<dbReference type="Pfam" id="PF10162">
    <property type="entry name" value="G8"/>
    <property type="match status" value="2"/>
</dbReference>
<evidence type="ECO:0000256" key="11">
    <source>
        <dbReference type="ARBA" id="ARBA00023273"/>
    </source>
</evidence>
<dbReference type="InterPro" id="IPR014756">
    <property type="entry name" value="Ig_E-set"/>
</dbReference>
<dbReference type="InterPro" id="IPR013783">
    <property type="entry name" value="Ig-like_fold"/>
</dbReference>
<comment type="subcellular location">
    <subcellularLocation>
        <location evidence="2">Cell membrane</location>
    </subcellularLocation>
    <subcellularLocation>
        <location evidence="3">Cell projection</location>
    </subcellularLocation>
    <subcellularLocation>
        <location evidence="1">Membrane</location>
        <topology evidence="1">Single-pass membrane protein</topology>
    </subcellularLocation>
</comment>
<evidence type="ECO:0000256" key="2">
    <source>
        <dbReference type="ARBA" id="ARBA00004236"/>
    </source>
</evidence>
<evidence type="ECO:0000259" key="13">
    <source>
        <dbReference type="PROSITE" id="PS51484"/>
    </source>
</evidence>
<evidence type="ECO:0000256" key="6">
    <source>
        <dbReference type="ARBA" id="ARBA00022729"/>
    </source>
</evidence>
<dbReference type="Gene3D" id="2.60.40.10">
    <property type="entry name" value="Immunoglobulins"/>
    <property type="match status" value="13"/>
</dbReference>
<dbReference type="GeneTree" id="ENSGT00940000157594"/>
<dbReference type="Pfam" id="PF24606">
    <property type="entry name" value="CEMIP_beta-hel"/>
    <property type="match status" value="2"/>
</dbReference>
<name>A0A3B4ZUN2_9TELE</name>
<accession>A0A3B4ZUN2</accession>
<dbReference type="Gene3D" id="2.160.20.10">
    <property type="entry name" value="Single-stranded right-handed beta-helix, Pectin lyase-like"/>
    <property type="match status" value="1"/>
</dbReference>
<dbReference type="PROSITE" id="PS51484">
    <property type="entry name" value="G8"/>
    <property type="match status" value="2"/>
</dbReference>
<evidence type="ECO:0000256" key="8">
    <source>
        <dbReference type="ARBA" id="ARBA00022989"/>
    </source>
</evidence>
<evidence type="ECO:0000256" key="9">
    <source>
        <dbReference type="ARBA" id="ARBA00023136"/>
    </source>
</evidence>
<dbReference type="GO" id="GO:0007399">
    <property type="term" value="P:nervous system development"/>
    <property type="evidence" value="ECO:0007669"/>
    <property type="project" value="UniProtKB-ARBA"/>
</dbReference>
<dbReference type="InterPro" id="IPR012334">
    <property type="entry name" value="Pectin_lyas_fold"/>
</dbReference>
<dbReference type="InterPro" id="IPR002909">
    <property type="entry name" value="IPT_dom"/>
</dbReference>
<keyword evidence="5" id="KW-0812">Transmembrane</keyword>
<dbReference type="GO" id="GO:0042995">
    <property type="term" value="C:cell projection"/>
    <property type="evidence" value="ECO:0007669"/>
    <property type="project" value="UniProtKB-SubCell"/>
</dbReference>
<dbReference type="InterPro" id="IPR011658">
    <property type="entry name" value="PA14_dom"/>
</dbReference>
<dbReference type="FunFam" id="2.60.40.10:FF:001057">
    <property type="entry name" value="PKHD1 like 1"/>
    <property type="match status" value="1"/>
</dbReference>
<dbReference type="Pfam" id="PF01833">
    <property type="entry name" value="TIG"/>
    <property type="match status" value="13"/>
</dbReference>
<feature type="domain" description="G8" evidence="13">
    <location>
        <begin position="1939"/>
        <end position="2059"/>
    </location>
</feature>
<evidence type="ECO:0000256" key="1">
    <source>
        <dbReference type="ARBA" id="ARBA00004167"/>
    </source>
</evidence>
<dbReference type="PROSITE" id="PS51820">
    <property type="entry name" value="PA14"/>
    <property type="match status" value="1"/>
</dbReference>
<dbReference type="InterPro" id="IPR011050">
    <property type="entry name" value="Pectin_lyase_fold/virulence"/>
</dbReference>
<dbReference type="CDD" id="cd00102">
    <property type="entry name" value="IPT"/>
    <property type="match status" value="1"/>
</dbReference>
<keyword evidence="8" id="KW-1133">Transmembrane helix</keyword>
<dbReference type="FunFam" id="2.60.40.10:FF:001292">
    <property type="entry name" value="PKHD1 like 1"/>
    <property type="match status" value="1"/>
</dbReference>
<dbReference type="PANTHER" id="PTHR46769:SF2">
    <property type="entry name" value="FIBROCYSTIN-L ISOFORM 2 PRECURSOR-RELATED"/>
    <property type="match status" value="1"/>
</dbReference>
<dbReference type="Pfam" id="PF07691">
    <property type="entry name" value="PA14"/>
    <property type="match status" value="1"/>
</dbReference>
<feature type="domain" description="G8" evidence="13">
    <location>
        <begin position="2721"/>
        <end position="2867"/>
    </location>
</feature>
<dbReference type="InterPro" id="IPR008972">
    <property type="entry name" value="Cupredoxin"/>
</dbReference>
<evidence type="ECO:0000259" key="14">
    <source>
        <dbReference type="PROSITE" id="PS51820"/>
    </source>
</evidence>
<dbReference type="SMART" id="SM00429">
    <property type="entry name" value="IPT"/>
    <property type="match status" value="11"/>
</dbReference>
<dbReference type="SUPFAM" id="SSF81296">
    <property type="entry name" value="E set domains"/>
    <property type="match status" value="13"/>
</dbReference>
<evidence type="ECO:0000256" key="4">
    <source>
        <dbReference type="ARBA" id="ARBA00022475"/>
    </source>
</evidence>
<dbReference type="InterPro" id="IPR006626">
    <property type="entry name" value="PbH1"/>
</dbReference>
<dbReference type="FunFam" id="2.60.40.10:FF:000857">
    <property type="entry name" value="PKHD1 like 1"/>
    <property type="match status" value="1"/>
</dbReference>
<dbReference type="SMART" id="SM00758">
    <property type="entry name" value="PA14"/>
    <property type="match status" value="1"/>
</dbReference>
<evidence type="ECO:0000256" key="3">
    <source>
        <dbReference type="ARBA" id="ARBA00004316"/>
    </source>
</evidence>
<dbReference type="SMART" id="SM01225">
    <property type="entry name" value="G8"/>
    <property type="match status" value="2"/>
</dbReference>
<dbReference type="SUPFAM" id="SSF51126">
    <property type="entry name" value="Pectin lyase-like"/>
    <property type="match status" value="2"/>
</dbReference>
<dbReference type="FunFam" id="2.160.20.10:FF:000070">
    <property type="entry name" value="PKHD1 like 1"/>
    <property type="match status" value="1"/>
</dbReference>
<evidence type="ECO:0000256" key="10">
    <source>
        <dbReference type="ARBA" id="ARBA00023180"/>
    </source>
</evidence>
<dbReference type="GO" id="GO:0005886">
    <property type="term" value="C:plasma membrane"/>
    <property type="evidence" value="ECO:0007669"/>
    <property type="project" value="UniProtKB-SubCell"/>
</dbReference>
<dbReference type="SUPFAM" id="SSF56988">
    <property type="entry name" value="Anthrax protective antigen"/>
    <property type="match status" value="1"/>
</dbReference>
<keyword evidence="9" id="KW-0472">Membrane</keyword>
<reference evidence="15" key="1">
    <citation type="submission" date="2023-09" db="UniProtKB">
        <authorList>
            <consortium name="Ensembl"/>
        </authorList>
    </citation>
    <scope>IDENTIFICATION</scope>
</reference>
<keyword evidence="7" id="KW-0677">Repeat</keyword>
<dbReference type="InterPro" id="IPR019316">
    <property type="entry name" value="G8_domain"/>
</dbReference>
<keyword evidence="10" id="KW-0325">Glycoprotein</keyword>
<keyword evidence="4" id="KW-1003">Cell membrane</keyword>
<evidence type="ECO:0000313" key="15">
    <source>
        <dbReference type="Ensembl" id="ENSSPAP00000011506.1"/>
    </source>
</evidence>
<dbReference type="InterPro" id="IPR055401">
    <property type="entry name" value="CEMIP_beta-hel_dom"/>
</dbReference>
<keyword evidence="11" id="KW-0966">Cell projection</keyword>
<proteinExistence type="predicted"/>
<dbReference type="CDD" id="cd00603">
    <property type="entry name" value="IPT_PCSR"/>
    <property type="match status" value="11"/>
</dbReference>
<evidence type="ECO:0000256" key="7">
    <source>
        <dbReference type="ARBA" id="ARBA00022737"/>
    </source>
</evidence>
<dbReference type="SMART" id="SM00710">
    <property type="entry name" value="PbH1"/>
    <property type="match status" value="8"/>
</dbReference>
<dbReference type="Ensembl" id="ENSSPAT00000011710.1">
    <property type="protein sequence ID" value="ENSSPAP00000011506.1"/>
    <property type="gene ID" value="ENSSPAG00000007780.1"/>
</dbReference>
<sequence length="3906" mass="424131">MSSICFVLAAQRIDYVSPRRGSQSGATRLTISGAGFSKTEFKLKPEDAHLGNLVTLVSSTKSFPCDVERDSTHENQIMCYTRAMPASHYMVHVTVDGVPIPESSRCRGSHAWYHCSFYPVWYRTPTIESVSPVSGPPGTLVTMRGRIYTNVYGSNTDRSSNGLNVRFLRYNLRLDSESSHWGYMSCKMTGTYVGEPLSSTVKLSYPAKKLLSVSAADKLSMFQTFAEVTGVSPSAGGVLGGTLITVHGRFFDETDRPARVLVGGRPCEIQSVADDRITCRTPEQPKNMNMSVYPGGRGLKMEVWNQTRPRYLSDIWSYNESTPGYWQQPVDSLPQVFSLELDYFTTRSRGFLVPPTSGNYTIYLGCDDRCDLYLSNSSRPEDKVRRNNFKTMKSQKSDVMALEEGKFYYIEVLQQDYGGKARVNIALYREESSFTEEQTDDAVNEVQQIVADYDVFDEEQVVSFDSWPSRTAAVQEVQKLSVSSSCQSHLCGNTFFRLSYGDAKTAPIPVGASAGVMEAALNSLWSIRPDSVRVAKQDDGQGSHYTVTFNSDRGDFDLLHSEVFTNDTNIIVAEETKGQSNMETFTLLWAGIPTKPIAVNATESEVCDAQNPITYLLERHPVSGLYSTLTARVKSSLVSVMVNTPECRRSLTQMIFLMLKSNYSPCSTKAQSQYRPQTDVWSYKCLDLQSSLQTEFFGSSYSLLSLHLHKDESRADFYVDAVYIGKTPTTRDVNGTEQHLRPALSSGRHEEVTRCLSSGLSMDIGEDELKYALEGIEGIGQVSVTDKGTCRQPKWRIKWLTKGGAQPLMKVDSSSVVGENVVISVKEVEKGGLLIRGLSGDFFRSWETKPQVQVLINGIPSKCSGNCSFEWRDERTPVLTGISPTQGSDGLGTLLTITGTGFSSENASITVGKAKCRVEQVCRLSSSSAGSYPVWVNFPSLGDARHPGGDVLRFTYQLIVSSFSPTSGSLAGGTLLTVSGFGFGQNSSVSVGGGECSLVHVTDTELKCRTPAVMSVGNASQSAGGSFTFDGNATPQISGLSPQRSTVTGRVLTIQGSNLGGRDNSSVVLVGGEECVTVQWTETSITCLLPVLPPGLHKVDVQVGNNGYPQTSNGVNATIEYILEVHSISPSSGSLMGGTMLTVSGAGFSNNTADNKVSIDARCEVTVASENELRCVVQSEQKIHNVTNQGSHHTYGQGYAWSPSSLTVFVGDTVMWRWEAPLFQKVGYRVFSVSNASSATPGRGPLNSGEMKTAKGFHSYQFTAPGVFLYSSGYIDNKKAIMLQGVVKVRSRVEKTSSRRVSRAAPQCVASPQCQQTNETSGGFSYSTSACSTPTVHSISPNQGSYHQVIRIQGTGFSNITCANEVMVGDQPCQVINSSQSEITCQLGPNSELPTGVALAVSVRVNNLGDAIIAVQDELKRRFVVLPVVDSVSPPIGSTTGYTRLLVRGSGFSSGRVTVAGEPCSVLTLNYTHIVCDTAPSQPHTGDVVFHKGRIQSSCSSSCSFVYSSAVTPTVTGISPDTIDTAINVTISGSGFGSRVDDLSVFANTTELEVTAVTDGNITATVTALPAGIHLLRVTVRSKGLASGSVTLNSRAKAILSPTAGSLAGGTPLVFTGNGFAPGNTSVTVGGKPCEIQTVTPARLRCLTPPHAEGLVTANIRVLSVDYPPLNFTYSAAHTPVISSVRPSGSVVTLTGSGFGNDSQLVSVTINGVACNVSMVSDTQVQFTAANNPGGAYKVMLLHQDKGYAQSDAMFTYELRLDTVTPNESGFGGGRLLSLLGSGFSETSVVKICEQECVVSRETSTSTRLYCEAPPNNGTQSELDCDISVINPLSSVNKSSAFTYRSRLTPVITEVSPRRGGTAGGTRLTISGSGFSKVNVTIAGSVCDVQSANDTHIVCVTNSQKQSQETKVRVNVADRGLAKMDNADFFYVDVWSSRFTWGGLSPPEKGSFAVITKNQTILLDTSTPVLKMLLIQGGTLVFDEADIELQAENILITDGGRLQIGQEGAPFQHKAIITLHGHLRSQEIPVYGTKTLAVREGILDLHGIPVPVPWTHLAQTAASGSATLTLMKAVTWKVGDEIVIASTGHRHSQKENEVRKIAAVSADGRTLTLDKPLNYTHVGVSVTLPDGTVFEGRAEVGLLTRNIVIRGSRHQEWTDEIKACPDGFNTGEFATQTCFQGRFGEEIGSDEFGACIMFHAPRPNENLAIGRLEYVEITHAGQAYRLGRYPIHWHLMGNISYASYVRGCAIHETFNRAVTIHNTHRLLVEHNVIYNIMGGAFFIEDGIETENILQYNLAVFVKQSTSLLNDDVTPAAYWVTNPNNIIRHNAAAGGTHFGFWYRMHEHPDGPSFDSNICQKKVPLGEFTNNTVHSQGWFGLWIFQDFFPMKKGSCRSKTPEPAIFHSLTTWNCEKGAEWVNVGAVQFSNFVMVNNEKAGIEGKRIMQWAVSGFGEDGGATMSNSTIVGHVDELGRLKNNCTHRGIITPFDDGLSVLNTKFINFNRDSCTAIGVTSIDGTCVDRCGGWAVRFSGVQYFNSPNKAGFRWEHEVQLLDTDGSLTGTKSLRVVPMSSLLDPAHCSQSAEWSVGFPGAVCDHTVDFHRLALNNPSPSSLKAKDIVLTNSHGTSVIPFLKKRMTHKFGWMGLLPSGQTYNWYFDNVDQVTNITYKAKFYGFKPDQFVIINHNFTQSPDSFRIIDKRNGSSAPLSFGNNSNGDCLWSNASFWSNSAENNNSVPAEGADVVVPSGMWLVLDVDPPRLNKLTVVGVLEIPDTLNSSSSRSARSAPEFRTVVVDAVYISIQGGRLIAGWDGEPFRGELHIKLRGNHKTPDWPLPNGPNQGSKVLGEKTALHLSHMTDDTSAPVIGFVIACLHAAPVCCLQVGDEVVVSTTSYDINETEKCQIAAVSADGRTLTLSQSLAHTHIGETHSVSGSSRSYTLAADVGLVTRNIKIVGQDYPQMTEESFGARLLVGSYSWKGIDYKGKAQIRNVEFYRSGQEGWTDYSDPRYSVAFVNLGESYIQGCAFHDGFSPAIGVFGTEGLSVDDNVVHHTVGEGLRIWGNNITVRRNLVMMSLWPGSYQDREEPFNFDWNAAIEVNEGTNVVLQNNIVAGYERVAYRIDGEPSFATNEKWMDNEAHGGLYGVYLNKDGLPGCSLVQGFFIWRSFDYGIYFQNTINMVISNVTLVDNGMGVMPLTYAPPSLSHAFADKTVKSSLIVGSSPNFDCSLGLDSSDFNIATSASHRAPRPRQGGRSGVCWPNFASGHNTAPGKPHHLNMNYNAIKGLMTVTGTTFVNFRNVCSGEANFMFMTNPLNEDLQHPVQVSDLKLVDSTDEAKIFVHRADVGKVNPADCVDMECDAKKKTMLKDLDGSLLGAVGAVVPQSEFEWNGDPRRGLGDYRIPKVMLTYPNGSRIPVDQIAPNKGVIRKNCTYMTSWQSYKCFDLNYRMLVIESLDSDTETRRLSPVAVLGDGFVDLINGPQDHGWCSGYTCQKRVSLFHSIVATNRYFDVFFTSVSPQKLRLMMLNADPSESIVVSVFYSKPQRLDVYVDNTLVVPTNAEWNADRSDYTLKKPISYVPQLNATLGTNYFDQDNKMLKVVVRGSKPVEIRTAPVLVIAFDLPALTEDEFFGDNLVRNLATFLQVPANMIRITNIIRGDGRRRKRSTGLKVEVEIKKPPVQQATNTTDAQMKLTPLCYNLVQAAVSGNISQSIGFNVSSMGVVPPPPPSSDPSWKEVKEPEKSYVATVADLLLVEEPVVGEFIGPLNQQPRLMAVDEKGNCVSVGVTTLTVTASLKSSSGDGVDGLEGNATILFSSCWANFTDLTSVIARLLPAGENLTMVFTLKEWSAQSRAFSVQEKNTTTETPTTVTSTTDGPTTTDGSVFGSSTVVSAGSLCLVSVIYSVACCSDAIPIC</sequence>
<dbReference type="Gene3D" id="2.60.120.1560">
    <property type="match status" value="1"/>
</dbReference>
<dbReference type="PANTHER" id="PTHR46769">
    <property type="entry name" value="POLYCYSTIC KIDNEY AND HEPATIC DISEASE 1 (AUTOSOMAL RECESSIVE)-LIKE 1"/>
    <property type="match status" value="1"/>
</dbReference>
<evidence type="ECO:0000256" key="12">
    <source>
        <dbReference type="SAM" id="MobiDB-lite"/>
    </source>
</evidence>
<dbReference type="InterPro" id="IPR037524">
    <property type="entry name" value="PA14/GLEYA"/>
</dbReference>
<dbReference type="FunFam" id="2.60.40.10:FF:000616">
    <property type="entry name" value="PKHD1 like 1"/>
    <property type="match status" value="1"/>
</dbReference>
<feature type="domain" description="PA14" evidence="14">
    <location>
        <begin position="294"/>
        <end position="443"/>
    </location>
</feature>
<keyword evidence="6" id="KW-0732">Signal</keyword>
<organism evidence="15">
    <name type="scientific">Stegastes partitus</name>
    <name type="common">bicolor damselfish</name>
    <dbReference type="NCBI Taxonomy" id="144197"/>
    <lineage>
        <taxon>Eukaryota</taxon>
        <taxon>Metazoa</taxon>
        <taxon>Chordata</taxon>
        <taxon>Craniata</taxon>
        <taxon>Vertebrata</taxon>
        <taxon>Euteleostomi</taxon>
        <taxon>Actinopterygii</taxon>
        <taxon>Neopterygii</taxon>
        <taxon>Teleostei</taxon>
        <taxon>Neoteleostei</taxon>
        <taxon>Acanthomorphata</taxon>
        <taxon>Ovalentaria</taxon>
        <taxon>Pomacentridae</taxon>
        <taxon>Stegastes</taxon>
    </lineage>
</organism>
<protein>
    <submittedName>
        <fullName evidence="15">PKHD1 like 1</fullName>
    </submittedName>
</protein>
<dbReference type="Gene3D" id="2.60.40.420">
    <property type="entry name" value="Cupredoxins - blue copper proteins"/>
    <property type="match status" value="1"/>
</dbReference>
<evidence type="ECO:0000256" key="5">
    <source>
        <dbReference type="ARBA" id="ARBA00022692"/>
    </source>
</evidence>